<dbReference type="Proteomes" id="UP000007967">
    <property type="component" value="Chromosome"/>
</dbReference>
<dbReference type="RefSeq" id="WP_012924411.1">
    <property type="nucleotide sequence ID" value="NC_013729.1"/>
</dbReference>
<sequence>MQVTRKIAAAAAVATVATLGLATVVSANMVDNSKAGSGLADAASKVSKDGKGYGDHKKLSKWYAVEKDGGLIAIDENKIGPFQACDNFVPVNVLGVQVPVNDIVGIVGLDQEENRVTAVETCEQEVGQNSNRGKWYRAEESGLISVSENKVGPFQVCHNYVPVNVLGVQVPVNDLTGLLGLDQEENGVDKLETCEQGVGQNS</sequence>
<reference evidence="3" key="1">
    <citation type="submission" date="2009-09" db="EMBL/GenBank/DDBJ databases">
        <title>The complete genome of Kribbella flavida DSM 17836.</title>
        <authorList>
            <consortium name="US DOE Joint Genome Institute (JGI-PGF)"/>
            <person name="Lucas S."/>
            <person name="Copeland A."/>
            <person name="Lapidus A."/>
            <person name="Glavina del Rio T."/>
            <person name="Dalin E."/>
            <person name="Tice H."/>
            <person name="Bruce D."/>
            <person name="Goodwin L."/>
            <person name="Pitluck S."/>
            <person name="Kyrpides N."/>
            <person name="Mavromatis K."/>
            <person name="Ivanova N."/>
            <person name="Saunders E."/>
            <person name="Brettin T."/>
            <person name="Detter J.C."/>
            <person name="Han C."/>
            <person name="Larimer F."/>
            <person name="Land M."/>
            <person name="Hauser L."/>
            <person name="Markowitz V."/>
            <person name="Cheng J.-F."/>
            <person name="Hugenholtz P."/>
            <person name="Woyke T."/>
            <person name="Wu D."/>
            <person name="Pukall R."/>
            <person name="Klenk H.-P."/>
            <person name="Eisen J.A."/>
        </authorList>
    </citation>
    <scope>NUCLEOTIDE SEQUENCE [LARGE SCALE GENOMIC DNA]</scope>
    <source>
        <strain evidence="3">DSM 17836 / JCM 10339 / NBRC 14399</strain>
    </source>
</reference>
<dbReference type="AlphaFoldDB" id="D2Q2G3"/>
<protein>
    <recommendedName>
        <fullName evidence="4">Secreted protein</fullName>
    </recommendedName>
</protein>
<keyword evidence="3" id="KW-1185">Reference proteome</keyword>
<keyword evidence="1" id="KW-0732">Signal</keyword>
<feature type="chain" id="PRO_5038565625" description="Secreted protein" evidence="1">
    <location>
        <begin position="23"/>
        <end position="202"/>
    </location>
</feature>
<evidence type="ECO:0008006" key="4">
    <source>
        <dbReference type="Google" id="ProtNLM"/>
    </source>
</evidence>
<feature type="signal peptide" evidence="1">
    <location>
        <begin position="1"/>
        <end position="22"/>
    </location>
</feature>
<name>D2Q2G3_KRIFD</name>
<evidence type="ECO:0000313" key="2">
    <source>
        <dbReference type="EMBL" id="ADB35859.1"/>
    </source>
</evidence>
<dbReference type="HOGENOM" id="CLU_1353158_0_0_11"/>
<reference evidence="2 3" key="2">
    <citation type="journal article" date="2010" name="Stand. Genomic Sci.">
        <title>Complete genome sequence of Kribbella flavida type strain (IFO 14399).</title>
        <authorList>
            <person name="Pukall R."/>
            <person name="Lapidus A."/>
            <person name="Glavina Del Rio T."/>
            <person name="Copeland A."/>
            <person name="Tice H."/>
            <person name="Cheng J.-F."/>
            <person name="Lucas S."/>
            <person name="Chen F."/>
            <person name="Nolan M."/>
            <person name="LaButti K."/>
            <person name="Pati A."/>
            <person name="Ivanova N."/>
            <person name="Mavrommatis K."/>
            <person name="Mikhailova N."/>
            <person name="Pitluck S."/>
            <person name="Bruce D."/>
            <person name="Goodwin L."/>
            <person name="Land M."/>
            <person name="Hauser L."/>
            <person name="Chang Y.-J."/>
            <person name="Jeffries C.D."/>
            <person name="Chen A."/>
            <person name="Palaniappan K."/>
            <person name="Chain P."/>
            <person name="Rohde M."/>
            <person name="Goeker M."/>
            <person name="Bristow J."/>
            <person name="Eisen J.A."/>
            <person name="Markowitz V."/>
            <person name="Hugenholtz P."/>
            <person name="Kyrpides N.C."/>
            <person name="Klenk H.-P."/>
            <person name="Brettin T."/>
        </authorList>
    </citation>
    <scope>NUCLEOTIDE SEQUENCE [LARGE SCALE GENOMIC DNA]</scope>
    <source>
        <strain evidence="3">DSM 17836 / JCM 10339 / NBRC 14399</strain>
    </source>
</reference>
<dbReference type="KEGG" id="kfl:Kfla_6870"/>
<evidence type="ECO:0000313" key="3">
    <source>
        <dbReference type="Proteomes" id="UP000007967"/>
    </source>
</evidence>
<gene>
    <name evidence="2" type="ordered locus">Kfla_6870</name>
</gene>
<evidence type="ECO:0000256" key="1">
    <source>
        <dbReference type="SAM" id="SignalP"/>
    </source>
</evidence>
<dbReference type="EMBL" id="CP001736">
    <property type="protein sequence ID" value="ADB35859.1"/>
    <property type="molecule type" value="Genomic_DNA"/>
</dbReference>
<organism evidence="2 3">
    <name type="scientific">Kribbella flavida (strain DSM 17836 / JCM 10339 / NBRC 14399)</name>
    <dbReference type="NCBI Taxonomy" id="479435"/>
    <lineage>
        <taxon>Bacteria</taxon>
        <taxon>Bacillati</taxon>
        <taxon>Actinomycetota</taxon>
        <taxon>Actinomycetes</taxon>
        <taxon>Propionibacteriales</taxon>
        <taxon>Kribbellaceae</taxon>
        <taxon>Kribbella</taxon>
    </lineage>
</organism>
<proteinExistence type="predicted"/>
<dbReference type="OrthoDB" id="3818235at2"/>
<accession>D2Q2G3</accession>